<dbReference type="OrthoDB" id="9807403at2"/>
<keyword evidence="4 8" id="KW-0819">tRNA processing</keyword>
<dbReference type="GO" id="GO:0032267">
    <property type="term" value="F:tRNA(Ile)-lysidine synthase activity"/>
    <property type="evidence" value="ECO:0007669"/>
    <property type="project" value="UniProtKB-EC"/>
</dbReference>
<dbReference type="EC" id="6.3.4.19" evidence="8"/>
<protein>
    <recommendedName>
        <fullName evidence="8">tRNA(Ile)-lysidine synthase</fullName>
        <ecNumber evidence="8">6.3.4.19</ecNumber>
    </recommendedName>
    <alternativeName>
        <fullName evidence="8">tRNA(Ile)-2-lysyl-cytidine synthase</fullName>
    </alternativeName>
    <alternativeName>
        <fullName evidence="8">tRNA(Ile)-lysidine synthetase</fullName>
    </alternativeName>
</protein>
<comment type="domain">
    <text evidence="8">The N-terminal region contains the highly conserved SGGXDS motif, predicted to be a P-loop motif involved in ATP binding.</text>
</comment>
<accession>A0A1H4FA17</accession>
<dbReference type="SUPFAM" id="SSF82829">
    <property type="entry name" value="MesJ substrate recognition domain-like"/>
    <property type="match status" value="1"/>
</dbReference>
<dbReference type="InterPro" id="IPR014729">
    <property type="entry name" value="Rossmann-like_a/b/a_fold"/>
</dbReference>
<dbReference type="NCBIfam" id="TIGR02433">
    <property type="entry name" value="lysidine_TilS_C"/>
    <property type="match status" value="1"/>
</dbReference>
<dbReference type="InterPro" id="IPR015262">
    <property type="entry name" value="tRNA_Ile_lys_synt_subst-bd"/>
</dbReference>
<dbReference type="InterPro" id="IPR012795">
    <property type="entry name" value="tRNA_Ile_lys_synt_N"/>
</dbReference>
<proteinExistence type="inferred from homology"/>
<dbReference type="RefSeq" id="WP_091344626.1">
    <property type="nucleotide sequence ID" value="NZ_FNRM01000009.1"/>
</dbReference>
<comment type="similarity">
    <text evidence="8">Belongs to the tRNA(Ile)-lysidine synthase family.</text>
</comment>
<keyword evidence="3 8" id="KW-0436">Ligase</keyword>
<gene>
    <name evidence="8" type="primary">tilS</name>
    <name evidence="10" type="ORF">SAMN04488051_10987</name>
</gene>
<evidence type="ECO:0000259" key="9">
    <source>
        <dbReference type="SMART" id="SM00977"/>
    </source>
</evidence>
<dbReference type="STRING" id="152573.SAMN04488051_10987"/>
<dbReference type="GO" id="GO:0005524">
    <property type="term" value="F:ATP binding"/>
    <property type="evidence" value="ECO:0007669"/>
    <property type="project" value="UniProtKB-UniRule"/>
</dbReference>
<reference evidence="10 11" key="1">
    <citation type="submission" date="2016-10" db="EMBL/GenBank/DDBJ databases">
        <authorList>
            <person name="de Groot N.N."/>
        </authorList>
    </citation>
    <scope>NUCLEOTIDE SEQUENCE [LARGE SCALE GENOMIC DNA]</scope>
    <source>
        <strain evidence="10 11">CGMCC 1.3430</strain>
    </source>
</reference>
<dbReference type="InterPro" id="IPR012796">
    <property type="entry name" value="Lysidine-tRNA-synth_C"/>
</dbReference>
<keyword evidence="11" id="KW-1185">Reference proteome</keyword>
<feature type="domain" description="Lysidine-tRNA(Ile) synthetase C-terminal" evidence="9">
    <location>
        <begin position="373"/>
        <end position="444"/>
    </location>
</feature>
<evidence type="ECO:0000256" key="5">
    <source>
        <dbReference type="ARBA" id="ARBA00022741"/>
    </source>
</evidence>
<dbReference type="Gene3D" id="3.40.50.620">
    <property type="entry name" value="HUPs"/>
    <property type="match status" value="1"/>
</dbReference>
<keyword evidence="2 8" id="KW-0963">Cytoplasm</keyword>
<feature type="binding site" evidence="8">
    <location>
        <begin position="34"/>
        <end position="39"/>
    </location>
    <ligand>
        <name>ATP</name>
        <dbReference type="ChEBI" id="CHEBI:30616"/>
    </ligand>
</feature>
<comment type="subcellular location">
    <subcellularLocation>
        <location evidence="1 8">Cytoplasm</location>
    </subcellularLocation>
</comment>
<evidence type="ECO:0000256" key="2">
    <source>
        <dbReference type="ARBA" id="ARBA00022490"/>
    </source>
</evidence>
<dbReference type="CDD" id="cd01992">
    <property type="entry name" value="TilS_N"/>
    <property type="match status" value="1"/>
</dbReference>
<dbReference type="Proteomes" id="UP000198773">
    <property type="component" value="Unassembled WGS sequence"/>
</dbReference>
<evidence type="ECO:0000256" key="7">
    <source>
        <dbReference type="ARBA" id="ARBA00048539"/>
    </source>
</evidence>
<dbReference type="Gene3D" id="1.20.59.20">
    <property type="match status" value="1"/>
</dbReference>
<dbReference type="GO" id="GO:0006400">
    <property type="term" value="P:tRNA modification"/>
    <property type="evidence" value="ECO:0007669"/>
    <property type="project" value="UniProtKB-UniRule"/>
</dbReference>
<evidence type="ECO:0000256" key="4">
    <source>
        <dbReference type="ARBA" id="ARBA00022694"/>
    </source>
</evidence>
<dbReference type="InterPro" id="IPR012094">
    <property type="entry name" value="tRNA_Ile_lys_synt"/>
</dbReference>
<dbReference type="Pfam" id="PF01171">
    <property type="entry name" value="ATP_bind_3"/>
    <property type="match status" value="1"/>
</dbReference>
<dbReference type="SUPFAM" id="SSF56037">
    <property type="entry name" value="PheT/TilS domain"/>
    <property type="match status" value="1"/>
</dbReference>
<keyword evidence="5 8" id="KW-0547">Nucleotide-binding</keyword>
<evidence type="ECO:0000313" key="11">
    <source>
        <dbReference type="Proteomes" id="UP000198773"/>
    </source>
</evidence>
<comment type="function">
    <text evidence="8">Ligates lysine onto the cytidine present at position 34 of the AUA codon-specific tRNA(Ile) that contains the anticodon CAU, in an ATP-dependent manner. Cytidine is converted to lysidine, thus changing the amino acid specificity of the tRNA from methionine to isoleucine.</text>
</comment>
<dbReference type="Pfam" id="PF09179">
    <property type="entry name" value="TilS"/>
    <property type="match status" value="1"/>
</dbReference>
<dbReference type="HAMAP" id="MF_01161">
    <property type="entry name" value="tRNA_Ile_lys_synt"/>
    <property type="match status" value="1"/>
</dbReference>
<evidence type="ECO:0000256" key="1">
    <source>
        <dbReference type="ARBA" id="ARBA00004496"/>
    </source>
</evidence>
<evidence type="ECO:0000256" key="6">
    <source>
        <dbReference type="ARBA" id="ARBA00022840"/>
    </source>
</evidence>
<organism evidence="10 11">
    <name type="scientific">Alkalimonas amylolytica</name>
    <dbReference type="NCBI Taxonomy" id="152573"/>
    <lineage>
        <taxon>Bacteria</taxon>
        <taxon>Pseudomonadati</taxon>
        <taxon>Pseudomonadota</taxon>
        <taxon>Gammaproteobacteria</taxon>
        <taxon>Alkalimonas</taxon>
    </lineage>
</organism>
<dbReference type="PANTHER" id="PTHR43033:SF1">
    <property type="entry name" value="TRNA(ILE)-LYSIDINE SYNTHASE-RELATED"/>
    <property type="match status" value="1"/>
</dbReference>
<evidence type="ECO:0000313" key="10">
    <source>
        <dbReference type="EMBL" id="SEA93777.1"/>
    </source>
</evidence>
<dbReference type="PANTHER" id="PTHR43033">
    <property type="entry name" value="TRNA(ILE)-LYSIDINE SYNTHASE-RELATED"/>
    <property type="match status" value="1"/>
</dbReference>
<dbReference type="SUPFAM" id="SSF52402">
    <property type="entry name" value="Adenine nucleotide alpha hydrolases-like"/>
    <property type="match status" value="1"/>
</dbReference>
<evidence type="ECO:0000256" key="3">
    <source>
        <dbReference type="ARBA" id="ARBA00022598"/>
    </source>
</evidence>
<dbReference type="NCBIfam" id="TIGR02432">
    <property type="entry name" value="lysidine_TilS_N"/>
    <property type="match status" value="1"/>
</dbReference>
<evidence type="ECO:0000256" key="8">
    <source>
        <dbReference type="HAMAP-Rule" id="MF_01161"/>
    </source>
</evidence>
<dbReference type="EMBL" id="FNRM01000009">
    <property type="protein sequence ID" value="SEA93777.1"/>
    <property type="molecule type" value="Genomic_DNA"/>
</dbReference>
<dbReference type="SMART" id="SM00977">
    <property type="entry name" value="TilS_C"/>
    <property type="match status" value="1"/>
</dbReference>
<comment type="catalytic activity">
    <reaction evidence="7 8">
        <text>cytidine(34) in tRNA(Ile2) + L-lysine + ATP = lysidine(34) in tRNA(Ile2) + AMP + diphosphate + H(+)</text>
        <dbReference type="Rhea" id="RHEA:43744"/>
        <dbReference type="Rhea" id="RHEA-COMP:10625"/>
        <dbReference type="Rhea" id="RHEA-COMP:10670"/>
        <dbReference type="ChEBI" id="CHEBI:15378"/>
        <dbReference type="ChEBI" id="CHEBI:30616"/>
        <dbReference type="ChEBI" id="CHEBI:32551"/>
        <dbReference type="ChEBI" id="CHEBI:33019"/>
        <dbReference type="ChEBI" id="CHEBI:82748"/>
        <dbReference type="ChEBI" id="CHEBI:83665"/>
        <dbReference type="ChEBI" id="CHEBI:456215"/>
        <dbReference type="EC" id="6.3.4.19"/>
    </reaction>
</comment>
<sequence length="448" mass="50478">MAAGYARSIDKQLEETLAACLHLHQPKKVVLALSGGLDSMVLLELLHRLSARAPWQLSAVHVHHGLQPQADEWLQFCQRACAKKSVLFAYHHLALDGRHNLEARARDARYQQLAQHCAEPGSVLLTAHHADDQLETLLLALKRGSGLTGLSGMASSRPFAAGLLVRPLLTHSRVELEQFADFHQLHWVEDPSNQDPRFDRNFLRQQVLPLLAERWPGFSHSAARSMAHCAAADKQLEQIWQQQLQPYLSENKRVLQLAALQGKNQTEQNALLRSWLKLHQLNPELAWLTTLHQQVIAAKADAMPELQLQHYHLRRFQGALYLCEPLAAKPHIGLVWQGQAQLELPAGLGWLHFIHSETAPGENWLPLAETTTLELCFGQLSLPFKPAGAQHHKPLKQWCKLWQIPPWQRPYLPLLLCHGEVQLVAGYASCVSPAKATLWCLLQAESFR</sequence>
<name>A0A1H4FA17_ALKAM</name>
<dbReference type="GO" id="GO:0005737">
    <property type="term" value="C:cytoplasm"/>
    <property type="evidence" value="ECO:0007669"/>
    <property type="project" value="UniProtKB-SubCell"/>
</dbReference>
<dbReference type="Pfam" id="PF11734">
    <property type="entry name" value="TilS_C"/>
    <property type="match status" value="1"/>
</dbReference>
<dbReference type="AlphaFoldDB" id="A0A1H4FA17"/>
<keyword evidence="6 8" id="KW-0067">ATP-binding</keyword>
<dbReference type="InterPro" id="IPR011063">
    <property type="entry name" value="TilS/TtcA_N"/>
</dbReference>